<evidence type="ECO:0000313" key="11">
    <source>
        <dbReference type="Proteomes" id="UP001589688"/>
    </source>
</evidence>
<dbReference type="NCBIfam" id="TIGR04057">
    <property type="entry name" value="SusC_RagA_signa"/>
    <property type="match status" value="1"/>
</dbReference>
<evidence type="ECO:0000256" key="7">
    <source>
        <dbReference type="PROSITE-ProRule" id="PRU01360"/>
    </source>
</evidence>
<dbReference type="SUPFAM" id="SSF56935">
    <property type="entry name" value="Porins"/>
    <property type="match status" value="1"/>
</dbReference>
<dbReference type="RefSeq" id="WP_027952684.1">
    <property type="nucleotide sequence ID" value="NZ_JADU01000028.1"/>
</dbReference>
<keyword evidence="3 7" id="KW-1134">Transmembrane beta strand</keyword>
<gene>
    <name evidence="10" type="ORF">ACFFK8_13045</name>
</gene>
<evidence type="ECO:0000256" key="2">
    <source>
        <dbReference type="ARBA" id="ARBA00022448"/>
    </source>
</evidence>
<dbReference type="Pfam" id="PF13715">
    <property type="entry name" value="CarbopepD_reg_2"/>
    <property type="match status" value="1"/>
</dbReference>
<dbReference type="InterPro" id="IPR008969">
    <property type="entry name" value="CarboxyPept-like_regulatory"/>
</dbReference>
<dbReference type="PROSITE" id="PS52016">
    <property type="entry name" value="TONB_DEPENDENT_REC_3"/>
    <property type="match status" value="1"/>
</dbReference>
<keyword evidence="2 7" id="KW-0813">Transport</keyword>
<dbReference type="Pfam" id="PF07715">
    <property type="entry name" value="Plug"/>
    <property type="match status" value="1"/>
</dbReference>
<evidence type="ECO:0000313" key="10">
    <source>
        <dbReference type="EMBL" id="MFB9898687.1"/>
    </source>
</evidence>
<keyword evidence="6 7" id="KW-0998">Cell outer membrane</keyword>
<sequence>MKQSQGNRSKNHLSRLLFTTSFLLCASMAVAQNRVTGTVVDSNGEPVIGASVIIQGTSQGTVTDLDGHFSIPTVPAKATIVVSYVGMKTQSVGVDGRREVNVKLMDDSETLDELVVVGYGQMRKSDLTGAMSRINAKTIEERPVQNALQAMQGKTAGVDITTNNRPGELGDIRVRGNRSLLADNTPLYVVDGIPLTAGSMADLNPSDIESIEVLKDASSTAIYGSRGANGVILITSKKGQSGRVSINYDGSYIWNSLHSTTDYMKAGQLLDYTRQAAITGGTYNGAYGTAPDPDRDRAITGMGSEDWTRRVMATAYAYNADGTLQMRAATAEEMAAGYAAQVPVYDSSHMFSQDWGKLVTRTGFTHNHQVSLSAGTDKSKLYMSMGYLNQDVPLKDQDYKRYTVNLNGEIKPLDFLTVGIGLNGSHSIKNYGIVSNFDNSVAKDSYGLAMGIMPWVPAFNEDGSYLVGTTNGQAGHNIASDVAHSTNEYRYYGLNLSSYFEVGFGKIWAPLDGLRWRTNFGSQFRQSRYGSYYDEEWSNVYGFDSTEPKVGYNNQSTNMSWTLENLLYYDKDFSKIHHLGVTLMQSAEKYRTEGINIRAYEIVYPTSMWYDLGNSNKDKVSYGTNYSNWTRASWMARVNYSLMDRYLLTLTGRYDGASVLAEGHKWDFFPSAALAWKINEESFLKDVKWIDQLKIRLGYGVTGNSSVSPYSTAGSVTSTYAKIPFGYGGSVSNTNGAKPDVMPNYVLGWEKTASTNVGIDFSFLNSRIYGSLEYYVANTSDVIMNRTIPVITGYAQIRSNIGKTQNRGFEATLNAVPVKSKQFSWETSVSFTTNKEKIVELSNGKVDEPGNTWFINSPLNVYYDYRLDRLWQDTDEDRMMMAAYNSKKLTFLPGQYKIADQPMVLVDAGTPGATKFTYEGKDYYFADNGFGKFDNDDKVVYQKSPKWSFGWTNTFTYRDLSLSIFAYGRFGNTYYGLAQTIGRRVEHDTWSPTNTGAKFAQPTTATRTTTYDYVRNYTKGNMVIIRNISLSYNLPKKVTSRFGANTASAYVQVLNPFLFGGELVKAGINPDDITGWDASNHNGGQTNNTCITRSFVLGVRLGF</sequence>
<reference evidence="10 11" key="1">
    <citation type="submission" date="2024-09" db="EMBL/GenBank/DDBJ databases">
        <authorList>
            <person name="Sun Q."/>
            <person name="Mori K."/>
        </authorList>
    </citation>
    <scope>NUCLEOTIDE SEQUENCE [LARGE SCALE GENOMIC DNA]</scope>
    <source>
        <strain evidence="10 11">ATCC 51272</strain>
    </source>
</reference>
<accession>A0ABV5ZMV2</accession>
<dbReference type="SUPFAM" id="SSF49464">
    <property type="entry name" value="Carboxypeptidase regulatory domain-like"/>
    <property type="match status" value="1"/>
</dbReference>
<evidence type="ECO:0000259" key="9">
    <source>
        <dbReference type="Pfam" id="PF07715"/>
    </source>
</evidence>
<comment type="caution">
    <text evidence="10">The sequence shown here is derived from an EMBL/GenBank/DDBJ whole genome shotgun (WGS) entry which is preliminary data.</text>
</comment>
<proteinExistence type="inferred from homology"/>
<dbReference type="InterPro" id="IPR012910">
    <property type="entry name" value="Plug_dom"/>
</dbReference>
<dbReference type="Proteomes" id="UP001589688">
    <property type="component" value="Unassembled WGS sequence"/>
</dbReference>
<evidence type="ECO:0000256" key="3">
    <source>
        <dbReference type="ARBA" id="ARBA00022452"/>
    </source>
</evidence>
<evidence type="ECO:0000256" key="8">
    <source>
        <dbReference type="SAM" id="SignalP"/>
    </source>
</evidence>
<protein>
    <submittedName>
        <fullName evidence="10">SusC/RagA family TonB-linked outer membrane protein</fullName>
    </submittedName>
</protein>
<dbReference type="InterPro" id="IPR037066">
    <property type="entry name" value="Plug_dom_sf"/>
</dbReference>
<dbReference type="InterPro" id="IPR023996">
    <property type="entry name" value="TonB-dep_OMP_SusC/RagA"/>
</dbReference>
<dbReference type="InterPro" id="IPR036942">
    <property type="entry name" value="Beta-barrel_TonB_sf"/>
</dbReference>
<dbReference type="Gene3D" id="2.60.40.1120">
    <property type="entry name" value="Carboxypeptidase-like, regulatory domain"/>
    <property type="match status" value="1"/>
</dbReference>
<keyword evidence="4 7" id="KW-0812">Transmembrane</keyword>
<dbReference type="InterPro" id="IPR039426">
    <property type="entry name" value="TonB-dep_rcpt-like"/>
</dbReference>
<comment type="similarity">
    <text evidence="7">Belongs to the TonB-dependent receptor family.</text>
</comment>
<keyword evidence="11" id="KW-1185">Reference proteome</keyword>
<dbReference type="InterPro" id="IPR023997">
    <property type="entry name" value="TonB-dep_OMP_SusC/RagA_CS"/>
</dbReference>
<dbReference type="EMBL" id="JBHLZF010000002">
    <property type="protein sequence ID" value="MFB9898687.1"/>
    <property type="molecule type" value="Genomic_DNA"/>
</dbReference>
<organism evidence="10 11">
    <name type="scientific">Hallella seregens ATCC 51272</name>
    <dbReference type="NCBI Taxonomy" id="1336250"/>
    <lineage>
        <taxon>Bacteria</taxon>
        <taxon>Pseudomonadati</taxon>
        <taxon>Bacteroidota</taxon>
        <taxon>Bacteroidia</taxon>
        <taxon>Bacteroidales</taxon>
        <taxon>Prevotellaceae</taxon>
        <taxon>Hallella</taxon>
    </lineage>
</organism>
<dbReference type="Gene3D" id="2.40.170.20">
    <property type="entry name" value="TonB-dependent receptor, beta-barrel domain"/>
    <property type="match status" value="1"/>
</dbReference>
<evidence type="ECO:0000256" key="6">
    <source>
        <dbReference type="ARBA" id="ARBA00023237"/>
    </source>
</evidence>
<evidence type="ECO:0000256" key="1">
    <source>
        <dbReference type="ARBA" id="ARBA00004571"/>
    </source>
</evidence>
<name>A0ABV5ZMV2_9BACT</name>
<keyword evidence="5 7" id="KW-0472">Membrane</keyword>
<feature type="chain" id="PRO_5045296995" evidence="8">
    <location>
        <begin position="32"/>
        <end position="1103"/>
    </location>
</feature>
<dbReference type="Gene3D" id="2.170.130.10">
    <property type="entry name" value="TonB-dependent receptor, plug domain"/>
    <property type="match status" value="1"/>
</dbReference>
<feature type="signal peptide" evidence="8">
    <location>
        <begin position="1"/>
        <end position="31"/>
    </location>
</feature>
<evidence type="ECO:0000256" key="5">
    <source>
        <dbReference type="ARBA" id="ARBA00023136"/>
    </source>
</evidence>
<dbReference type="NCBIfam" id="TIGR04056">
    <property type="entry name" value="OMP_RagA_SusC"/>
    <property type="match status" value="1"/>
</dbReference>
<feature type="domain" description="TonB-dependent receptor plug" evidence="9">
    <location>
        <begin position="124"/>
        <end position="231"/>
    </location>
</feature>
<comment type="subcellular location">
    <subcellularLocation>
        <location evidence="1 7">Cell outer membrane</location>
        <topology evidence="1 7">Multi-pass membrane protein</topology>
    </subcellularLocation>
</comment>
<keyword evidence="8" id="KW-0732">Signal</keyword>
<evidence type="ECO:0000256" key="4">
    <source>
        <dbReference type="ARBA" id="ARBA00022692"/>
    </source>
</evidence>